<dbReference type="EMBL" id="MN549360">
    <property type="protein sequence ID" value="QGZ13941.1"/>
    <property type="molecule type" value="Genomic_DNA"/>
</dbReference>
<gene>
    <name evidence="1" type="ORF">RL38J1_118</name>
</gene>
<sequence>MNEVERSHLEALIRHMESWTTRKSTPVPVGQVLYYLKSLATRVDPQNYSPIENVPKDHTHVRLLVSNPTYALADLNKWALHWTTGHCGFNDDENPNFIVVGWDWEQDEFVTCELTPDRVYGWLPFTVDPNMKEKDVR</sequence>
<protein>
    <submittedName>
        <fullName evidence="1">Uncharacterized protein</fullName>
    </submittedName>
</protein>
<evidence type="ECO:0000313" key="2">
    <source>
        <dbReference type="Proteomes" id="UP000436513"/>
    </source>
</evidence>
<accession>A0A6B9J6P5</accession>
<dbReference type="Proteomes" id="UP000436513">
    <property type="component" value="Segment"/>
</dbReference>
<keyword evidence="2" id="KW-1185">Reference proteome</keyword>
<name>A0A6B9J6P5_9CAUD</name>
<evidence type="ECO:0000313" key="1">
    <source>
        <dbReference type="EMBL" id="QGZ13941.1"/>
    </source>
</evidence>
<proteinExistence type="predicted"/>
<organism evidence="1 2">
    <name type="scientific">Rhizobium phage RL38J1</name>
    <dbReference type="NCBI Taxonomy" id="2663232"/>
    <lineage>
        <taxon>Viruses</taxon>
        <taxon>Duplodnaviria</taxon>
        <taxon>Heunggongvirae</taxon>
        <taxon>Uroviricota</taxon>
        <taxon>Caudoviricetes</taxon>
        <taxon>Pootjesviridae</taxon>
        <taxon>Innesvirus</taxon>
        <taxon>Innesvirus RL38J1</taxon>
    </lineage>
</organism>
<reference evidence="1 2" key="1">
    <citation type="submission" date="2019-10" db="EMBL/GenBank/DDBJ databases">
        <title>Complete genome sequence of bacteriophage vB_RLeM_RL38JI.</title>
        <authorList>
            <person name="Gunathilake D."/>
            <person name="Bhat S."/>
            <person name="Yost C.K."/>
            <person name="Hynes M.F."/>
        </authorList>
    </citation>
    <scope>NUCLEOTIDE SEQUENCE [LARGE SCALE GENOMIC DNA]</scope>
</reference>